<protein>
    <submittedName>
        <fullName evidence="1">Uncharacterized protein</fullName>
    </submittedName>
</protein>
<comment type="caution">
    <text evidence="1">The sequence shown here is derived from an EMBL/GenBank/DDBJ whole genome shotgun (WGS) entry which is preliminary data.</text>
</comment>
<keyword evidence="2" id="KW-1185">Reference proteome</keyword>
<name>A0ACB9K9V6_9ASTR</name>
<evidence type="ECO:0000313" key="1">
    <source>
        <dbReference type="EMBL" id="KAI3829017.1"/>
    </source>
</evidence>
<proteinExistence type="predicted"/>
<accession>A0ACB9K9V6</accession>
<sequence length="74" mass="8645">MTDSTLGFYRWHRRYSSIFFSMYGVKSEKQGALKRSKTLESSSITNSQNPPNKSLTYTSRYDFNPIIFSFLTID</sequence>
<evidence type="ECO:0000313" key="2">
    <source>
        <dbReference type="Proteomes" id="UP001056120"/>
    </source>
</evidence>
<reference evidence="2" key="1">
    <citation type="journal article" date="2022" name="Mol. Ecol. Resour.">
        <title>The genomes of chicory, endive, great burdock and yacon provide insights into Asteraceae palaeo-polyploidization history and plant inulin production.</title>
        <authorList>
            <person name="Fan W."/>
            <person name="Wang S."/>
            <person name="Wang H."/>
            <person name="Wang A."/>
            <person name="Jiang F."/>
            <person name="Liu H."/>
            <person name="Zhao H."/>
            <person name="Xu D."/>
            <person name="Zhang Y."/>
        </authorList>
    </citation>
    <scope>NUCLEOTIDE SEQUENCE [LARGE SCALE GENOMIC DNA]</scope>
    <source>
        <strain evidence="2">cv. Yunnan</strain>
    </source>
</reference>
<reference evidence="1 2" key="2">
    <citation type="journal article" date="2022" name="Mol. Ecol. Resour.">
        <title>The genomes of chicory, endive, great burdock and yacon provide insights into Asteraceae paleo-polyploidization history and plant inulin production.</title>
        <authorList>
            <person name="Fan W."/>
            <person name="Wang S."/>
            <person name="Wang H."/>
            <person name="Wang A."/>
            <person name="Jiang F."/>
            <person name="Liu H."/>
            <person name="Zhao H."/>
            <person name="Xu D."/>
            <person name="Zhang Y."/>
        </authorList>
    </citation>
    <scope>NUCLEOTIDE SEQUENCE [LARGE SCALE GENOMIC DNA]</scope>
    <source>
        <strain evidence="2">cv. Yunnan</strain>
        <tissue evidence="1">Leaves</tissue>
    </source>
</reference>
<dbReference type="Proteomes" id="UP001056120">
    <property type="component" value="Linkage Group LG01"/>
</dbReference>
<gene>
    <name evidence="1" type="ORF">L1987_03131</name>
</gene>
<organism evidence="1 2">
    <name type="scientific">Smallanthus sonchifolius</name>
    <dbReference type="NCBI Taxonomy" id="185202"/>
    <lineage>
        <taxon>Eukaryota</taxon>
        <taxon>Viridiplantae</taxon>
        <taxon>Streptophyta</taxon>
        <taxon>Embryophyta</taxon>
        <taxon>Tracheophyta</taxon>
        <taxon>Spermatophyta</taxon>
        <taxon>Magnoliopsida</taxon>
        <taxon>eudicotyledons</taxon>
        <taxon>Gunneridae</taxon>
        <taxon>Pentapetalae</taxon>
        <taxon>asterids</taxon>
        <taxon>campanulids</taxon>
        <taxon>Asterales</taxon>
        <taxon>Asteraceae</taxon>
        <taxon>Asteroideae</taxon>
        <taxon>Heliantheae alliance</taxon>
        <taxon>Millerieae</taxon>
        <taxon>Smallanthus</taxon>
    </lineage>
</organism>
<dbReference type="EMBL" id="CM042018">
    <property type="protein sequence ID" value="KAI3829017.1"/>
    <property type="molecule type" value="Genomic_DNA"/>
</dbReference>